<dbReference type="Proteomes" id="UP000076842">
    <property type="component" value="Unassembled WGS sequence"/>
</dbReference>
<feature type="compositionally biased region" description="Pro residues" evidence="1">
    <location>
        <begin position="630"/>
        <end position="669"/>
    </location>
</feature>
<feature type="compositionally biased region" description="Basic and acidic residues" evidence="1">
    <location>
        <begin position="693"/>
        <end position="724"/>
    </location>
</feature>
<dbReference type="OrthoDB" id="3407914at2759"/>
<keyword evidence="4" id="KW-1185">Reference proteome</keyword>
<evidence type="ECO:0000313" key="2">
    <source>
        <dbReference type="EMBL" id="KZT50816.1"/>
    </source>
</evidence>
<organism evidence="2 4">
    <name type="scientific">Calocera cornea HHB12733</name>
    <dbReference type="NCBI Taxonomy" id="1353952"/>
    <lineage>
        <taxon>Eukaryota</taxon>
        <taxon>Fungi</taxon>
        <taxon>Dikarya</taxon>
        <taxon>Basidiomycota</taxon>
        <taxon>Agaricomycotina</taxon>
        <taxon>Dacrymycetes</taxon>
        <taxon>Dacrymycetales</taxon>
        <taxon>Dacrymycetaceae</taxon>
        <taxon>Calocera</taxon>
    </lineage>
</organism>
<feature type="region of interest" description="Disordered" evidence="1">
    <location>
        <begin position="606"/>
        <end position="724"/>
    </location>
</feature>
<dbReference type="EMBL" id="KV424143">
    <property type="protein sequence ID" value="KZT50816.1"/>
    <property type="molecule type" value="Genomic_DNA"/>
</dbReference>
<dbReference type="AlphaFoldDB" id="A0A165CHP3"/>
<feature type="compositionally biased region" description="Basic and acidic residues" evidence="1">
    <location>
        <begin position="553"/>
        <end position="585"/>
    </location>
</feature>
<feature type="region of interest" description="Disordered" evidence="1">
    <location>
        <begin position="534"/>
        <end position="592"/>
    </location>
</feature>
<sequence length="724" mass="80122">MPFSTSSLGFHPPATRALLAGNQGRLREDDNATESEGLDEEKKGQAMESAMNLGASSSTSILPRVGMLSALEPSLACARRDRSMLSVLSVEQIPLVRFDVLPLTKAQQAAAFDLLTAHRRAILGYSSDLHDVRWDEACHERELRCRGPNDWTVYAQEWNGSFPHRGYCEGPPADPLSAKVLWVLLVPEAFSPESTEADAPGIVHPCYVAHLRSFHRWVLSNARARLAAVPDHRVKAQYANLNERWAARIDWNIFRVPVIFKEAEQIWLVTQCKCRDLLGMLNYIDAAYLRQYPWTLENRPWTGNYVGVLSETVPEREREKLYADMIPLLRESPNAKYPVCDTDEWVKCKLEYLIANAPTPQIRKAFRVKKDTLRRRDALRMNQLKNNTRQHPHHRKANQVAWSEHGDRMTADDMTAAVAIKPEGQGKAWETVARIRPSVRQTVVALGDGAAAPYLASWHGERQSVPEAGVYDYPGYMPGAEVVPIPMRIGDGTTSQSLLRSREALNAKAMPHRLSDPLFADQIPLELRDHALKSAAGEDAGPVPEMPHRRREREKAEEKARAAEEKARQQAWAAEEKARKEEAQRAAEAAMWDKLAEETASMAVDSVGGVTPAPGPPAAASTPTLAPASAPAPTPASAPAPTPAPASAPAPTPAPASAPAPAPALPQPAPSEQRSELEAKPSTEPQKGAKKYSWKEWKAMKERKRQEGLLQRTDEAEGEELRHK</sequence>
<name>A0A165CHP3_9BASI</name>
<dbReference type="EMBL" id="KV424110">
    <property type="protein sequence ID" value="KZT51396.1"/>
    <property type="molecule type" value="Genomic_DNA"/>
</dbReference>
<protein>
    <submittedName>
        <fullName evidence="2">Uncharacterized protein</fullName>
    </submittedName>
</protein>
<gene>
    <name evidence="3" type="ORF">CALCODRAFT_487973</name>
    <name evidence="2" type="ORF">CALCODRAFT_488423</name>
</gene>
<feature type="region of interest" description="Disordered" evidence="1">
    <location>
        <begin position="22"/>
        <end position="43"/>
    </location>
</feature>
<proteinExistence type="predicted"/>
<evidence type="ECO:0000313" key="4">
    <source>
        <dbReference type="Proteomes" id="UP000076842"/>
    </source>
</evidence>
<accession>A0A165CHP3</accession>
<evidence type="ECO:0000313" key="3">
    <source>
        <dbReference type="EMBL" id="KZT51396.1"/>
    </source>
</evidence>
<reference evidence="2 4" key="1">
    <citation type="journal article" date="2016" name="Mol. Biol. Evol.">
        <title>Comparative Genomics of Early-Diverging Mushroom-Forming Fungi Provides Insights into the Origins of Lignocellulose Decay Capabilities.</title>
        <authorList>
            <person name="Nagy L.G."/>
            <person name="Riley R."/>
            <person name="Tritt A."/>
            <person name="Adam C."/>
            <person name="Daum C."/>
            <person name="Floudas D."/>
            <person name="Sun H."/>
            <person name="Yadav J.S."/>
            <person name="Pangilinan J."/>
            <person name="Larsson K.H."/>
            <person name="Matsuura K."/>
            <person name="Barry K."/>
            <person name="Labutti K."/>
            <person name="Kuo R."/>
            <person name="Ohm R.A."/>
            <person name="Bhattacharya S.S."/>
            <person name="Shirouzu T."/>
            <person name="Yoshinaga Y."/>
            <person name="Martin F.M."/>
            <person name="Grigoriev I.V."/>
            <person name="Hibbett D.S."/>
        </authorList>
    </citation>
    <scope>NUCLEOTIDE SEQUENCE [LARGE SCALE GENOMIC DNA]</scope>
    <source>
        <strain evidence="2 4">HHB12733</strain>
    </source>
</reference>
<evidence type="ECO:0000256" key="1">
    <source>
        <dbReference type="SAM" id="MobiDB-lite"/>
    </source>
</evidence>
<feature type="compositionally biased region" description="Low complexity" evidence="1">
    <location>
        <begin position="618"/>
        <end position="629"/>
    </location>
</feature>
<dbReference type="STRING" id="1353952.A0A165CHP3"/>